<organism evidence="3 4">
    <name type="scientific">Stomoxys calcitrans</name>
    <name type="common">Stable fly</name>
    <name type="synonym">Conops calcitrans</name>
    <dbReference type="NCBI Taxonomy" id="35570"/>
    <lineage>
        <taxon>Eukaryota</taxon>
        <taxon>Metazoa</taxon>
        <taxon>Ecdysozoa</taxon>
        <taxon>Arthropoda</taxon>
        <taxon>Hexapoda</taxon>
        <taxon>Insecta</taxon>
        <taxon>Pterygota</taxon>
        <taxon>Neoptera</taxon>
        <taxon>Endopterygota</taxon>
        <taxon>Diptera</taxon>
        <taxon>Brachycera</taxon>
        <taxon>Muscomorpha</taxon>
        <taxon>Muscoidea</taxon>
        <taxon>Muscidae</taxon>
        <taxon>Stomoxys</taxon>
    </lineage>
</organism>
<dbReference type="GO" id="GO:0005667">
    <property type="term" value="C:transcription regulator complex"/>
    <property type="evidence" value="ECO:0007669"/>
    <property type="project" value="TreeGrafter"/>
</dbReference>
<protein>
    <recommendedName>
        <fullName evidence="2">MADF domain-containing protein</fullName>
    </recommendedName>
</protein>
<dbReference type="GO" id="GO:0006357">
    <property type="term" value="P:regulation of transcription by RNA polymerase II"/>
    <property type="evidence" value="ECO:0007669"/>
    <property type="project" value="TreeGrafter"/>
</dbReference>
<feature type="compositionally biased region" description="Low complexity" evidence="1">
    <location>
        <begin position="384"/>
        <end position="396"/>
    </location>
</feature>
<dbReference type="InterPro" id="IPR039353">
    <property type="entry name" value="TF_Adf1"/>
</dbReference>
<dbReference type="InterPro" id="IPR006578">
    <property type="entry name" value="MADF-dom"/>
</dbReference>
<dbReference type="STRING" id="35570.A0A1I8Q2P7"/>
<evidence type="ECO:0000256" key="1">
    <source>
        <dbReference type="SAM" id="MobiDB-lite"/>
    </source>
</evidence>
<evidence type="ECO:0000313" key="3">
    <source>
        <dbReference type="EnsemblMetazoa" id="SCAU013334-PA"/>
    </source>
</evidence>
<feature type="compositionally biased region" description="Low complexity" evidence="1">
    <location>
        <begin position="246"/>
        <end position="263"/>
    </location>
</feature>
<feature type="compositionally biased region" description="Low complexity" evidence="1">
    <location>
        <begin position="274"/>
        <end position="314"/>
    </location>
</feature>
<dbReference type="EnsemblMetazoa" id="SCAU013334-RA">
    <property type="protein sequence ID" value="SCAU013334-PA"/>
    <property type="gene ID" value="SCAU013334"/>
</dbReference>
<dbReference type="AlphaFoldDB" id="A0A1I8Q2P7"/>
<dbReference type="PANTHER" id="PTHR12243">
    <property type="entry name" value="MADF DOMAIN TRANSCRIPTION FACTOR"/>
    <property type="match status" value="1"/>
</dbReference>
<dbReference type="VEuPathDB" id="VectorBase:SCAU013334"/>
<evidence type="ECO:0000313" key="4">
    <source>
        <dbReference type="Proteomes" id="UP000095300"/>
    </source>
</evidence>
<accession>A0A1I8Q2P7</accession>
<dbReference type="GO" id="GO:0005634">
    <property type="term" value="C:nucleus"/>
    <property type="evidence" value="ECO:0007669"/>
    <property type="project" value="TreeGrafter"/>
</dbReference>
<feature type="region of interest" description="Disordered" evidence="1">
    <location>
        <begin position="343"/>
        <end position="450"/>
    </location>
</feature>
<dbReference type="KEGG" id="scac:106086654"/>
<dbReference type="Pfam" id="PF10545">
    <property type="entry name" value="MADF_DNA_bdg"/>
    <property type="match status" value="1"/>
</dbReference>
<gene>
    <name evidence="3" type="primary">106086654</name>
</gene>
<feature type="compositionally biased region" description="Polar residues" evidence="1">
    <location>
        <begin position="410"/>
        <end position="423"/>
    </location>
</feature>
<dbReference type="PANTHER" id="PTHR12243:SF69">
    <property type="entry name" value="SI:CH73-59F11.3"/>
    <property type="match status" value="1"/>
</dbReference>
<feature type="compositionally biased region" description="Polar residues" evidence="1">
    <location>
        <begin position="343"/>
        <end position="355"/>
    </location>
</feature>
<dbReference type="Proteomes" id="UP000095300">
    <property type="component" value="Unassembled WGS sequence"/>
</dbReference>
<feature type="region of interest" description="Disordered" evidence="1">
    <location>
        <begin position="240"/>
        <end position="329"/>
    </location>
</feature>
<feature type="compositionally biased region" description="Low complexity" evidence="1">
    <location>
        <begin position="363"/>
        <end position="377"/>
    </location>
</feature>
<dbReference type="PROSITE" id="PS51029">
    <property type="entry name" value="MADF"/>
    <property type="match status" value="1"/>
</dbReference>
<evidence type="ECO:0000259" key="2">
    <source>
        <dbReference type="PROSITE" id="PS51029"/>
    </source>
</evidence>
<sequence>MPSNSAMDEQLIDEVALHAVIYNRQKYYLNGCVNGQNPAANKYETKDEAWQEIAMKLRSDVETCKKRWKYLRERYVSQRKQGDPPVYEHLSRPYLEKMKFLDQHIQPRKSYRNVPNFLTSPHSANGSNFNDYNMDSKSNSSLKSMGHFGQHHPFQDQQHAMNALSSAAAAASALEGDGRVKLEADQVFRDFAAAVHGQLHHQQAAVAAALAADPSQSYNEHFRDAANALSAVASAQHNGNGGVLGGMHSSSSSVKSPLSSPLGATHNGTNSAGHSSTPTHQSSTSNLNNATSSAGPSSSMSVANNHFSNSSFSENHQEDMDSSSSGNYVKKPRVHLMNHTASETATAAQQHSHNNGLPHHHSNSNGNANANHQQQHSNNHHQQHANNALNNSNSSQFGGGDETDEDSDENSASMLQPQTILNEHNNDNPYNSALAAPSPAPSNASSTNALQRSVGAPQHLNANTSNGGNMFSTNADFLQLLYQQLPHSQQQNNMPQQQGFGKFQVPHNPPPTPPAVQRSSEQLLGELVTTELLKMSKERRKSVQKRILEILFFDD</sequence>
<proteinExistence type="predicted"/>
<reference evidence="3" key="1">
    <citation type="submission" date="2020-05" db="UniProtKB">
        <authorList>
            <consortium name="EnsemblMetazoa"/>
        </authorList>
    </citation>
    <scope>IDENTIFICATION</scope>
    <source>
        <strain evidence="3">USDA</strain>
    </source>
</reference>
<name>A0A1I8Q2P7_STOCA</name>
<dbReference type="OrthoDB" id="6081971at2759"/>
<feature type="domain" description="MADF" evidence="2">
    <location>
        <begin position="10"/>
        <end position="106"/>
    </location>
</feature>
<feature type="compositionally biased region" description="Low complexity" evidence="1">
    <location>
        <begin position="428"/>
        <end position="449"/>
    </location>
</feature>
<keyword evidence="4" id="KW-1185">Reference proteome</keyword>
<dbReference type="SMART" id="SM00595">
    <property type="entry name" value="MADF"/>
    <property type="match status" value="1"/>
</dbReference>